<keyword evidence="2" id="KW-1185">Reference proteome</keyword>
<protein>
    <submittedName>
        <fullName evidence="1">DAR GTPase 2, mitochondrial</fullName>
    </submittedName>
</protein>
<organism evidence="1 2">
    <name type="scientific">Cucurbita argyrosperma subsp. sororia</name>
    <dbReference type="NCBI Taxonomy" id="37648"/>
    <lineage>
        <taxon>Eukaryota</taxon>
        <taxon>Viridiplantae</taxon>
        <taxon>Streptophyta</taxon>
        <taxon>Embryophyta</taxon>
        <taxon>Tracheophyta</taxon>
        <taxon>Spermatophyta</taxon>
        <taxon>Magnoliopsida</taxon>
        <taxon>eudicotyledons</taxon>
        <taxon>Gunneridae</taxon>
        <taxon>Pentapetalae</taxon>
        <taxon>rosids</taxon>
        <taxon>fabids</taxon>
        <taxon>Cucurbitales</taxon>
        <taxon>Cucurbitaceae</taxon>
        <taxon>Cucurbiteae</taxon>
        <taxon>Cucurbita</taxon>
    </lineage>
</organism>
<evidence type="ECO:0000313" key="2">
    <source>
        <dbReference type="Proteomes" id="UP000685013"/>
    </source>
</evidence>
<evidence type="ECO:0000313" key="1">
    <source>
        <dbReference type="EMBL" id="KAG6597232.1"/>
    </source>
</evidence>
<dbReference type="Proteomes" id="UP000685013">
    <property type="component" value="Chromosome 6"/>
</dbReference>
<sequence length="160" mass="17808">MDITVPGKNVSEEVTRESLIAISYSEPESALSSKRPSGKLNSKNLNLVEGKEFDADEKYRSELISISFLESPPEIGSVPVGKLKGNLMRRTEKNGYGCRKPNVRRMENIREFLNILQARVRELKKSGHSSHATTMVLLRNPNVTKLALATLCIILGELVL</sequence>
<accession>A0AAV6NI83</accession>
<proteinExistence type="predicted"/>
<dbReference type="InterPro" id="IPR049198">
    <property type="entry name" value="DUF6865"/>
</dbReference>
<dbReference type="Pfam" id="PF21737">
    <property type="entry name" value="DUF6865"/>
    <property type="match status" value="1"/>
</dbReference>
<feature type="non-terminal residue" evidence="1">
    <location>
        <position position="1"/>
    </location>
</feature>
<gene>
    <name evidence="1" type="primary">DGP2</name>
    <name evidence="1" type="ORF">SDJN03_10412</name>
</gene>
<dbReference type="EMBL" id="JAGKQH010000006">
    <property type="protein sequence ID" value="KAG6597232.1"/>
    <property type="molecule type" value="Genomic_DNA"/>
</dbReference>
<reference evidence="1 2" key="1">
    <citation type="journal article" date="2021" name="Hortic Res">
        <title>The domestication of Cucurbita argyrosperma as revealed by the genome of its wild relative.</title>
        <authorList>
            <person name="Barrera-Redondo J."/>
            <person name="Sanchez-de la Vega G."/>
            <person name="Aguirre-Liguori J.A."/>
            <person name="Castellanos-Morales G."/>
            <person name="Gutierrez-Guerrero Y.T."/>
            <person name="Aguirre-Dugua X."/>
            <person name="Aguirre-Planter E."/>
            <person name="Tenaillon M.I."/>
            <person name="Lira-Saade R."/>
            <person name="Eguiarte L.E."/>
        </authorList>
    </citation>
    <scope>NUCLEOTIDE SEQUENCE [LARGE SCALE GENOMIC DNA]</scope>
    <source>
        <strain evidence="1">JBR-2021</strain>
    </source>
</reference>
<name>A0AAV6NI83_9ROSI</name>
<dbReference type="PANTHER" id="PTHR35282:SF2">
    <property type="entry name" value="F5D14.24 PROTEIN"/>
    <property type="match status" value="1"/>
</dbReference>
<dbReference type="PANTHER" id="PTHR35282">
    <property type="entry name" value="F5D14.24 PROTEIN"/>
    <property type="match status" value="1"/>
</dbReference>
<comment type="caution">
    <text evidence="1">The sequence shown here is derived from an EMBL/GenBank/DDBJ whole genome shotgun (WGS) entry which is preliminary data.</text>
</comment>
<dbReference type="AlphaFoldDB" id="A0AAV6NI83"/>